<dbReference type="EMBL" id="JQAX01000001">
    <property type="protein sequence ID" value="KRN33468.1"/>
    <property type="molecule type" value="Genomic_DNA"/>
</dbReference>
<dbReference type="GO" id="GO:0030976">
    <property type="term" value="F:thiamine pyrophosphate binding"/>
    <property type="evidence" value="ECO:0007669"/>
    <property type="project" value="InterPro"/>
</dbReference>
<gene>
    <name evidence="2" type="ORF">IV68_GL000270</name>
</gene>
<protein>
    <recommendedName>
        <fullName evidence="1">Thiamine pyrophosphate enzyme N-terminal TPP-binding domain-containing protein</fullName>
    </recommendedName>
</protein>
<evidence type="ECO:0000313" key="3">
    <source>
        <dbReference type="Proteomes" id="UP000051296"/>
    </source>
</evidence>
<dbReference type="PANTHER" id="PTHR42981:SF2">
    <property type="entry name" value="PYRUVATE DEHYDROGENASE [UBIQUINONE]"/>
    <property type="match status" value="1"/>
</dbReference>
<dbReference type="SUPFAM" id="SSF52518">
    <property type="entry name" value="Thiamin diphosphate-binding fold (THDP-binding)"/>
    <property type="match status" value="1"/>
</dbReference>
<organism evidence="2 3">
    <name type="scientific">Weissella halotolerans DSM 20190</name>
    <dbReference type="NCBI Taxonomy" id="1123500"/>
    <lineage>
        <taxon>Bacteria</taxon>
        <taxon>Bacillati</taxon>
        <taxon>Bacillota</taxon>
        <taxon>Bacilli</taxon>
        <taxon>Lactobacillales</taxon>
        <taxon>Lactobacillaceae</taxon>
        <taxon>Weissella</taxon>
    </lineage>
</organism>
<comment type="caution">
    <text evidence="2">The sequence shown here is derived from an EMBL/GenBank/DDBJ whole genome shotgun (WGS) entry which is preliminary data.</text>
</comment>
<evidence type="ECO:0000313" key="2">
    <source>
        <dbReference type="EMBL" id="KRN33468.1"/>
    </source>
</evidence>
<dbReference type="InterPro" id="IPR029061">
    <property type="entry name" value="THDP-binding"/>
</dbReference>
<dbReference type="AlphaFoldDB" id="A0A0R2G868"/>
<feature type="domain" description="Thiamine pyrophosphate enzyme N-terminal TPP-binding" evidence="1">
    <location>
        <begin position="13"/>
        <end position="67"/>
    </location>
</feature>
<dbReference type="InParanoid" id="A0A0R2G868"/>
<keyword evidence="3" id="KW-1185">Reference proteome</keyword>
<dbReference type="PANTHER" id="PTHR42981">
    <property type="entry name" value="PYRUVATE DEHYDROGENASE [UBIQUINONE]"/>
    <property type="match status" value="1"/>
</dbReference>
<dbReference type="Gene3D" id="3.40.50.970">
    <property type="match status" value="1"/>
</dbReference>
<dbReference type="Pfam" id="PF02776">
    <property type="entry name" value="TPP_enzyme_N"/>
    <property type="match status" value="1"/>
</dbReference>
<sequence>MTDTQKTVPASVAMLKVLEAWGIDHVYGYPGGSFNSTMAALDNQKDKIDYIQIRHEQVGALAAAADAKLINS</sequence>
<proteinExistence type="predicted"/>
<dbReference type="STRING" id="1123500.GCA_000420365_00233"/>
<reference evidence="2 3" key="1">
    <citation type="journal article" date="2015" name="Genome Announc.">
        <title>Expanding the biotechnology potential of lactobacilli through comparative genomics of 213 strains and associated genera.</title>
        <authorList>
            <person name="Sun Z."/>
            <person name="Harris H.M."/>
            <person name="McCann A."/>
            <person name="Guo C."/>
            <person name="Argimon S."/>
            <person name="Zhang W."/>
            <person name="Yang X."/>
            <person name="Jeffery I.B."/>
            <person name="Cooney J.C."/>
            <person name="Kagawa T.F."/>
            <person name="Liu W."/>
            <person name="Song Y."/>
            <person name="Salvetti E."/>
            <person name="Wrobel A."/>
            <person name="Rasinkangas P."/>
            <person name="Parkhill J."/>
            <person name="Rea M.C."/>
            <person name="O'Sullivan O."/>
            <person name="Ritari J."/>
            <person name="Douillard F.P."/>
            <person name="Paul Ross R."/>
            <person name="Yang R."/>
            <person name="Briner A.E."/>
            <person name="Felis G.E."/>
            <person name="de Vos W.M."/>
            <person name="Barrangou R."/>
            <person name="Klaenhammer T.R."/>
            <person name="Caufield P.W."/>
            <person name="Cui Y."/>
            <person name="Zhang H."/>
            <person name="O'Toole P.W."/>
        </authorList>
    </citation>
    <scope>NUCLEOTIDE SEQUENCE [LARGE SCALE GENOMIC DNA]</scope>
    <source>
        <strain evidence="2 3">DSM 20190</strain>
    </source>
</reference>
<dbReference type="InterPro" id="IPR012001">
    <property type="entry name" value="Thiamin_PyroP_enz_TPP-bd_dom"/>
</dbReference>
<accession>A0A0R2G868</accession>
<dbReference type="InterPro" id="IPR047211">
    <property type="entry name" value="POXB-like"/>
</dbReference>
<dbReference type="eggNOG" id="COG0028">
    <property type="taxonomic scope" value="Bacteria"/>
</dbReference>
<dbReference type="Proteomes" id="UP000051296">
    <property type="component" value="Unassembled WGS sequence"/>
</dbReference>
<dbReference type="PATRIC" id="fig|1123500.6.peg.269"/>
<evidence type="ECO:0000259" key="1">
    <source>
        <dbReference type="Pfam" id="PF02776"/>
    </source>
</evidence>
<name>A0A0R2G868_9LACO</name>